<dbReference type="OrthoDB" id="2083198at2"/>
<feature type="transmembrane region" description="Helical" evidence="1">
    <location>
        <begin position="174"/>
        <end position="194"/>
    </location>
</feature>
<evidence type="ECO:0000256" key="1">
    <source>
        <dbReference type="SAM" id="Phobius"/>
    </source>
</evidence>
<feature type="transmembrane region" description="Helical" evidence="1">
    <location>
        <begin position="51"/>
        <end position="68"/>
    </location>
</feature>
<dbReference type="Proteomes" id="UP000239494">
    <property type="component" value="Unassembled WGS sequence"/>
</dbReference>
<accession>A0A2T0TLM7</accession>
<proteinExistence type="predicted"/>
<reference evidence="2 3" key="1">
    <citation type="submission" date="2018-03" db="EMBL/GenBank/DDBJ databases">
        <title>Genomic Encyclopedia of Archaeal and Bacterial Type Strains, Phase II (KMG-II): from individual species to whole genera.</title>
        <authorList>
            <person name="Goeker M."/>
        </authorList>
    </citation>
    <scope>NUCLEOTIDE SEQUENCE [LARGE SCALE GENOMIC DNA]</scope>
    <source>
        <strain evidence="2 3">DSM 44720</strain>
    </source>
</reference>
<feature type="transmembrane region" description="Helical" evidence="1">
    <location>
        <begin position="25"/>
        <end position="45"/>
    </location>
</feature>
<name>A0A2T0TLM7_9PSEU</name>
<keyword evidence="1" id="KW-0812">Transmembrane</keyword>
<gene>
    <name evidence="2" type="ORF">CLV43_101900</name>
</gene>
<keyword evidence="1" id="KW-1133">Transmembrane helix</keyword>
<feature type="transmembrane region" description="Helical" evidence="1">
    <location>
        <begin position="200"/>
        <end position="222"/>
    </location>
</feature>
<sequence length="251" mass="27852">MTEEAKQQLNQGGRFDTYARRARHAPVLIVTLPVITGTALLFPAFANWNRLWLLAVSAGLLTLINQLGRDSGYRLQGKLWKSWGGPPTTLMLRHGQNTNSILLEHRHAAIVRVTGIDMPNKTDEKRNPKKADEKYGAAVSRLISLTRNAEQFPLIFKESCHYGFRRNMLGLRRAGVSICSVAAVAPALSFIPAIRKFISAPATILVLISGISIVFLSFWLLAVKPQWVKRAGDAYASRLLEALDILPEKAK</sequence>
<dbReference type="EMBL" id="PVTF01000001">
    <property type="protein sequence ID" value="PRY46622.1"/>
    <property type="molecule type" value="Genomic_DNA"/>
</dbReference>
<evidence type="ECO:0000313" key="2">
    <source>
        <dbReference type="EMBL" id="PRY46622.1"/>
    </source>
</evidence>
<comment type="caution">
    <text evidence="2">The sequence shown here is derived from an EMBL/GenBank/DDBJ whole genome shotgun (WGS) entry which is preliminary data.</text>
</comment>
<keyword evidence="3" id="KW-1185">Reference proteome</keyword>
<protein>
    <submittedName>
        <fullName evidence="2">Uncharacterized protein</fullName>
    </submittedName>
</protein>
<evidence type="ECO:0000313" key="3">
    <source>
        <dbReference type="Proteomes" id="UP000239494"/>
    </source>
</evidence>
<keyword evidence="1" id="KW-0472">Membrane</keyword>
<dbReference type="AlphaFoldDB" id="A0A2T0TLM7"/>
<organism evidence="2 3">
    <name type="scientific">Umezawaea tangerina</name>
    <dbReference type="NCBI Taxonomy" id="84725"/>
    <lineage>
        <taxon>Bacteria</taxon>
        <taxon>Bacillati</taxon>
        <taxon>Actinomycetota</taxon>
        <taxon>Actinomycetes</taxon>
        <taxon>Pseudonocardiales</taxon>
        <taxon>Pseudonocardiaceae</taxon>
        <taxon>Umezawaea</taxon>
    </lineage>
</organism>
<dbReference type="RefSeq" id="WP_146174639.1">
    <property type="nucleotide sequence ID" value="NZ_PVTF01000001.1"/>
</dbReference>